<comment type="caution">
    <text evidence="1">The sequence shown here is derived from an EMBL/GenBank/DDBJ whole genome shotgun (WGS) entry which is preliminary data.</text>
</comment>
<organism evidence="1 2">
    <name type="scientific">Sphingobacterium olei</name>
    <dbReference type="NCBI Taxonomy" id="2571155"/>
    <lineage>
        <taxon>Bacteria</taxon>
        <taxon>Pseudomonadati</taxon>
        <taxon>Bacteroidota</taxon>
        <taxon>Sphingobacteriia</taxon>
        <taxon>Sphingobacteriales</taxon>
        <taxon>Sphingobacteriaceae</taxon>
        <taxon>Sphingobacterium</taxon>
    </lineage>
</organism>
<dbReference type="AlphaFoldDB" id="A0A4U0PEU8"/>
<dbReference type="OrthoDB" id="716140at2"/>
<sequence>MKRNIILLLSLLLSVSGKTQVPQLEDFLHLYMPDPDGFLTGFVPQGFVKIDHIQALNVINAFFIENLGGEPNPGYTTPNVNHYQRGNIVMSCGVFNDSIKWHIQQDILLQEPEGPPGDPMQPVVVKPAKRYKNPYHRFDGVYMVEAYLLDAFELLDLEGKLWPGFASETRTNNTLEVAYAYPTTTVGPMWMYPVLLAFDKDYRYQIEVRIFAVKAHRQEAVDVLKWIAEHMEISENVPI</sequence>
<dbReference type="Proteomes" id="UP000306808">
    <property type="component" value="Unassembled WGS sequence"/>
</dbReference>
<name>A0A4U0PEU8_9SPHI</name>
<dbReference type="RefSeq" id="WP_136900911.1">
    <property type="nucleotide sequence ID" value="NZ_SUME01000003.1"/>
</dbReference>
<evidence type="ECO:0000313" key="2">
    <source>
        <dbReference type="Proteomes" id="UP000306808"/>
    </source>
</evidence>
<evidence type="ECO:0000313" key="1">
    <source>
        <dbReference type="EMBL" id="TJZ61254.1"/>
    </source>
</evidence>
<gene>
    <name evidence="1" type="ORF">FAZ15_08630</name>
</gene>
<proteinExistence type="predicted"/>
<dbReference type="EMBL" id="SUME01000003">
    <property type="protein sequence ID" value="TJZ61254.1"/>
    <property type="molecule type" value="Genomic_DNA"/>
</dbReference>
<protein>
    <submittedName>
        <fullName evidence="1">Uncharacterized protein</fullName>
    </submittedName>
</protein>
<keyword evidence="2" id="KW-1185">Reference proteome</keyword>
<reference evidence="1 2" key="1">
    <citation type="submission" date="2019-04" db="EMBL/GenBank/DDBJ databases">
        <title>Sphingobacterium olei sp. nov., isolated from oil-contaminated soil.</title>
        <authorList>
            <person name="Liu B."/>
        </authorList>
    </citation>
    <scope>NUCLEOTIDE SEQUENCE [LARGE SCALE GENOMIC DNA]</scope>
    <source>
        <strain evidence="1 2">HAL-9</strain>
    </source>
</reference>
<accession>A0A4U0PEU8</accession>